<reference evidence="9" key="1">
    <citation type="journal article" date="2017" name="Front. Plant Sci.">
        <title>Climate Clever Clovers: New Paradigm to Reduce the Environmental Footprint of Ruminants by Breeding Low Methanogenic Forages Utilizing Haplotype Variation.</title>
        <authorList>
            <person name="Kaur P."/>
            <person name="Appels R."/>
            <person name="Bayer P.E."/>
            <person name="Keeble-Gagnere G."/>
            <person name="Wang J."/>
            <person name="Hirakawa H."/>
            <person name="Shirasawa K."/>
            <person name="Vercoe P."/>
            <person name="Stefanova K."/>
            <person name="Durmic Z."/>
            <person name="Nichols P."/>
            <person name="Revell C."/>
            <person name="Isobe S.N."/>
            <person name="Edwards D."/>
            <person name="Erskine W."/>
        </authorList>
    </citation>
    <scope>NUCLEOTIDE SEQUENCE [LARGE SCALE GENOMIC DNA]</scope>
    <source>
        <strain evidence="9">cv. Daliak</strain>
    </source>
</reference>
<dbReference type="EMBL" id="DF973146">
    <property type="protein sequence ID" value="GAU14669.1"/>
    <property type="molecule type" value="Genomic_DNA"/>
</dbReference>
<dbReference type="GO" id="GO:0009749">
    <property type="term" value="P:response to glucose"/>
    <property type="evidence" value="ECO:0007669"/>
    <property type="project" value="TreeGrafter"/>
</dbReference>
<dbReference type="GO" id="GO:0005829">
    <property type="term" value="C:cytosol"/>
    <property type="evidence" value="ECO:0007669"/>
    <property type="project" value="TreeGrafter"/>
</dbReference>
<dbReference type="SUPFAM" id="SSF53784">
    <property type="entry name" value="Phosphofructokinase"/>
    <property type="match status" value="1"/>
</dbReference>
<accession>A0A2Z6MEU6</accession>
<evidence type="ECO:0000313" key="8">
    <source>
        <dbReference type="EMBL" id="GAU14669.1"/>
    </source>
</evidence>
<dbReference type="Gene3D" id="3.40.50.450">
    <property type="match status" value="1"/>
</dbReference>
<dbReference type="InterPro" id="IPR035966">
    <property type="entry name" value="PKF_sf"/>
</dbReference>
<dbReference type="Pfam" id="PF00365">
    <property type="entry name" value="PFK"/>
    <property type="match status" value="1"/>
</dbReference>
<evidence type="ECO:0000256" key="6">
    <source>
        <dbReference type="ARBA" id="ARBA00023152"/>
    </source>
</evidence>
<keyword evidence="5" id="KW-0460">Magnesium</keyword>
<evidence type="ECO:0000256" key="1">
    <source>
        <dbReference type="ARBA" id="ARBA00022490"/>
    </source>
</evidence>
<keyword evidence="9" id="KW-1185">Reference proteome</keyword>
<organism evidence="8 9">
    <name type="scientific">Trifolium subterraneum</name>
    <name type="common">Subterranean clover</name>
    <dbReference type="NCBI Taxonomy" id="3900"/>
    <lineage>
        <taxon>Eukaryota</taxon>
        <taxon>Viridiplantae</taxon>
        <taxon>Streptophyta</taxon>
        <taxon>Embryophyta</taxon>
        <taxon>Tracheophyta</taxon>
        <taxon>Spermatophyta</taxon>
        <taxon>Magnoliopsida</taxon>
        <taxon>eudicotyledons</taxon>
        <taxon>Gunneridae</taxon>
        <taxon>Pentapetalae</taxon>
        <taxon>rosids</taxon>
        <taxon>fabids</taxon>
        <taxon>Fabales</taxon>
        <taxon>Fabaceae</taxon>
        <taxon>Papilionoideae</taxon>
        <taxon>50 kb inversion clade</taxon>
        <taxon>NPAAA clade</taxon>
        <taxon>Hologalegina</taxon>
        <taxon>IRL clade</taxon>
        <taxon>Trifolieae</taxon>
        <taxon>Trifolium</taxon>
    </lineage>
</organism>
<name>A0A2Z6MEU6_TRISU</name>
<dbReference type="OrthoDB" id="1676477at2759"/>
<proteinExistence type="predicted"/>
<keyword evidence="3" id="KW-0479">Metal-binding</keyword>
<dbReference type="AlphaFoldDB" id="A0A2Z6MEU6"/>
<dbReference type="Proteomes" id="UP000242715">
    <property type="component" value="Unassembled WGS sequence"/>
</dbReference>
<dbReference type="InterPro" id="IPR000023">
    <property type="entry name" value="Phosphofructokinase_dom"/>
</dbReference>
<dbReference type="GO" id="GO:0046872">
    <property type="term" value="F:metal ion binding"/>
    <property type="evidence" value="ECO:0007669"/>
    <property type="project" value="UniProtKB-KW"/>
</dbReference>
<evidence type="ECO:0000256" key="5">
    <source>
        <dbReference type="ARBA" id="ARBA00022842"/>
    </source>
</evidence>
<keyword evidence="2" id="KW-0808">Transferase</keyword>
<sequence length="246" mass="26323">MAPSLALDGGTDDYRVTPPPVTGRFPSVYSDVQNTRNFHALPLPSVLKTPFKIVDGPQSSAAGNPDEIAKLFPNLFGQPSAMLVSSDSDTVQHNQKLKVGVVLSGGQAPGGHNVISGIFDYLQDSAKGSTLYGFRGGPAGIMKCKYVELTSDGRDKIETPEQFKQAEETVNKLDLDGLVVIGGDDSNTNACLLAEYFRSKNVKTHVVGCPKTIDGDLKCKEVPTSFGFDTACKVNKAMQIVFTVHL</sequence>
<evidence type="ECO:0000259" key="7">
    <source>
        <dbReference type="Pfam" id="PF00365"/>
    </source>
</evidence>
<dbReference type="GO" id="GO:0047334">
    <property type="term" value="F:diphosphate-fructose-6-phosphate 1-phosphotransferase activity"/>
    <property type="evidence" value="ECO:0007669"/>
    <property type="project" value="TreeGrafter"/>
</dbReference>
<feature type="domain" description="Phosphofructokinase" evidence="7">
    <location>
        <begin position="98"/>
        <end position="234"/>
    </location>
</feature>
<keyword evidence="4" id="KW-0418">Kinase</keyword>
<evidence type="ECO:0000256" key="4">
    <source>
        <dbReference type="ARBA" id="ARBA00022777"/>
    </source>
</evidence>
<dbReference type="GO" id="GO:0015979">
    <property type="term" value="P:photosynthesis"/>
    <property type="evidence" value="ECO:0007669"/>
    <property type="project" value="TreeGrafter"/>
</dbReference>
<dbReference type="GO" id="GO:0003872">
    <property type="term" value="F:6-phosphofructokinase activity"/>
    <property type="evidence" value="ECO:0007669"/>
    <property type="project" value="InterPro"/>
</dbReference>
<protein>
    <recommendedName>
        <fullName evidence="7">Phosphofructokinase domain-containing protein</fullName>
    </recommendedName>
</protein>
<keyword evidence="6" id="KW-0324">Glycolysis</keyword>
<dbReference type="PANTHER" id="PTHR43650">
    <property type="entry name" value="PYROPHOSPHATE--FRUCTOSE 6-PHOSPHATE 1-PHOSPHOTRANSFERASE"/>
    <property type="match status" value="1"/>
</dbReference>
<dbReference type="UniPathway" id="UPA00109">
    <property type="reaction ID" value="UER00182"/>
</dbReference>
<evidence type="ECO:0000256" key="2">
    <source>
        <dbReference type="ARBA" id="ARBA00022679"/>
    </source>
</evidence>
<evidence type="ECO:0000313" key="9">
    <source>
        <dbReference type="Proteomes" id="UP000242715"/>
    </source>
</evidence>
<evidence type="ECO:0000256" key="3">
    <source>
        <dbReference type="ARBA" id="ARBA00022723"/>
    </source>
</evidence>
<gene>
    <name evidence="8" type="ORF">TSUD_203180</name>
</gene>
<keyword evidence="1" id="KW-0963">Cytoplasm</keyword>
<dbReference type="PANTHER" id="PTHR43650:SF28">
    <property type="entry name" value="PYROPHOSPHATE--FRUCTOSE 6-PHOSPHATE 1-PHOSPHOTRANSFERASE SUBUNIT BETA"/>
    <property type="match status" value="1"/>
</dbReference>